<keyword evidence="3" id="KW-1185">Reference proteome</keyword>
<evidence type="ECO:0000256" key="1">
    <source>
        <dbReference type="SAM" id="MobiDB-lite"/>
    </source>
</evidence>
<dbReference type="EMBL" id="MLAK01000681">
    <property type="protein sequence ID" value="OHT07987.1"/>
    <property type="molecule type" value="Genomic_DNA"/>
</dbReference>
<proteinExistence type="predicted"/>
<dbReference type="GeneID" id="94838009"/>
<organism evidence="2 3">
    <name type="scientific">Tritrichomonas foetus</name>
    <dbReference type="NCBI Taxonomy" id="1144522"/>
    <lineage>
        <taxon>Eukaryota</taxon>
        <taxon>Metamonada</taxon>
        <taxon>Parabasalia</taxon>
        <taxon>Tritrichomonadida</taxon>
        <taxon>Tritrichomonadidae</taxon>
        <taxon>Tritrichomonas</taxon>
    </lineage>
</organism>
<dbReference type="VEuPathDB" id="TrichDB:TRFO_23693"/>
<dbReference type="AlphaFoldDB" id="A0A1J4K9S4"/>
<protein>
    <submittedName>
        <fullName evidence="2">Uncharacterized protein</fullName>
    </submittedName>
</protein>
<dbReference type="RefSeq" id="XP_068361123.1">
    <property type="nucleotide sequence ID" value="XM_068503305.1"/>
</dbReference>
<evidence type="ECO:0000313" key="2">
    <source>
        <dbReference type="EMBL" id="OHT07987.1"/>
    </source>
</evidence>
<reference evidence="2" key="1">
    <citation type="submission" date="2016-10" db="EMBL/GenBank/DDBJ databases">
        <authorList>
            <person name="Benchimol M."/>
            <person name="Almeida L.G."/>
            <person name="Vasconcelos A.T."/>
            <person name="Perreira-Neves A."/>
            <person name="Rosa I.A."/>
            <person name="Tasca T."/>
            <person name="Bogo M.R."/>
            <person name="de Souza W."/>
        </authorList>
    </citation>
    <scope>NUCLEOTIDE SEQUENCE [LARGE SCALE GENOMIC DNA]</scope>
    <source>
        <strain evidence="2">K</strain>
    </source>
</reference>
<sequence>MRLRNSSQLQKAILVEFDEDEGHSIPLRQEIDEVSISPNEYFYTRRPPGEWINIEPITDDEIIKFNERSQEFRRRYYTFLDLWGYFAVPFEGRTGEFLEFFYRDMVRQGKVNDPDIVFDEAGNVHYKVDRSLTSDLEILLRNEAFNYYMRFLPSPKKTDILLSKSFVLNKQAEAYRGKDGKLFVPNSIKRRVRMAPIPGRPLRSRQARLKKDVKSDSNELSNNSEAEHWTIKITV</sequence>
<comment type="caution">
    <text evidence="2">The sequence shown here is derived from an EMBL/GenBank/DDBJ whole genome shotgun (WGS) entry which is preliminary data.</text>
</comment>
<accession>A0A1J4K9S4</accession>
<feature type="region of interest" description="Disordered" evidence="1">
    <location>
        <begin position="197"/>
        <end position="221"/>
    </location>
</feature>
<gene>
    <name evidence="2" type="ORF">TRFO_23693</name>
</gene>
<evidence type="ECO:0000313" key="3">
    <source>
        <dbReference type="Proteomes" id="UP000179807"/>
    </source>
</evidence>
<name>A0A1J4K9S4_9EUKA</name>
<dbReference type="Proteomes" id="UP000179807">
    <property type="component" value="Unassembled WGS sequence"/>
</dbReference>